<evidence type="ECO:0000259" key="5">
    <source>
        <dbReference type="PROSITE" id="PS50853"/>
    </source>
</evidence>
<evidence type="ECO:0000256" key="4">
    <source>
        <dbReference type="SAM" id="SignalP"/>
    </source>
</evidence>
<dbReference type="InterPro" id="IPR003961">
    <property type="entry name" value="FN3_dom"/>
</dbReference>
<dbReference type="Proteomes" id="UP001161325">
    <property type="component" value="Unassembled WGS sequence"/>
</dbReference>
<reference evidence="6" key="1">
    <citation type="submission" date="2022-08" db="EMBL/GenBank/DDBJ databases">
        <title>Draft genome sequencing of Roseisolibacter agri AW1220.</title>
        <authorList>
            <person name="Tobiishi Y."/>
            <person name="Tonouchi A."/>
        </authorList>
    </citation>
    <scope>NUCLEOTIDE SEQUENCE</scope>
    <source>
        <strain evidence="6">AW1220</strain>
    </source>
</reference>
<dbReference type="Pfam" id="PF04389">
    <property type="entry name" value="Peptidase_M28"/>
    <property type="match status" value="1"/>
</dbReference>
<feature type="chain" id="PRO_5041226776" evidence="4">
    <location>
        <begin position="23"/>
        <end position="450"/>
    </location>
</feature>
<dbReference type="GO" id="GO:0005576">
    <property type="term" value="C:extracellular region"/>
    <property type="evidence" value="ECO:0007669"/>
    <property type="project" value="UniProtKB-SubCell"/>
</dbReference>
<gene>
    <name evidence="6" type="ORF">rosag_16920</name>
</gene>
<dbReference type="InterPro" id="IPR045175">
    <property type="entry name" value="M28_fam"/>
</dbReference>
<keyword evidence="3" id="KW-0482">Metalloprotease</keyword>
<dbReference type="InterPro" id="IPR013783">
    <property type="entry name" value="Ig-like_fold"/>
</dbReference>
<evidence type="ECO:0000256" key="2">
    <source>
        <dbReference type="ARBA" id="ARBA00022525"/>
    </source>
</evidence>
<proteinExistence type="predicted"/>
<comment type="subcellular location">
    <subcellularLocation>
        <location evidence="1">Secreted</location>
    </subcellularLocation>
</comment>
<dbReference type="Gene3D" id="2.60.40.10">
    <property type="entry name" value="Immunoglobulins"/>
    <property type="match status" value="1"/>
</dbReference>
<comment type="caution">
    <text evidence="6">The sequence shown here is derived from an EMBL/GenBank/DDBJ whole genome shotgun (WGS) entry which is preliminary data.</text>
</comment>
<sequence>MRSTRLALGALLFAPATAVAQATVVPAAEDPRIHAIATGASAARIEADIRKLVSFGTRHTLSDTVSATRGIGAARRWIHAEFTRISQACGGCLEVRYVSDVVKGDPNGRIKQDVNVVNVVAIQRGKTDPNRYVLLSGDIDSRVTDVLDARSESPGANDNASGIAATLEAARLLTKHQPDASIVYADLSSEEQGLQGGEILAKVARQEGWRLEAVINNDMVGNTQGGNGVTENTKARVFAPGLPPTTSAAELRRVLTNGGELDTPSRQLARYIDRIADTYFPNLDVEIIYRLDRYGRGGHHTPFFNQGFPAVRLMEAHENYTRQHQNLRTEGGVKYGDVLEGVDFAYAAKMTALDAATLVSLAWAPASPDSVTIRGAVQPSTTLRWKAVNAPDLAGYRVYWRKPSEVNWTRSRFVGNVTEFTLENVIIDDYFFGVAAVDREGHESLVSFPR</sequence>
<dbReference type="Gene3D" id="3.40.630.10">
    <property type="entry name" value="Zn peptidases"/>
    <property type="match status" value="1"/>
</dbReference>
<dbReference type="EMBL" id="BRXS01000002">
    <property type="protein sequence ID" value="GLC25179.1"/>
    <property type="molecule type" value="Genomic_DNA"/>
</dbReference>
<feature type="signal peptide" evidence="4">
    <location>
        <begin position="1"/>
        <end position="22"/>
    </location>
</feature>
<organism evidence="6 7">
    <name type="scientific">Roseisolibacter agri</name>
    <dbReference type="NCBI Taxonomy" id="2014610"/>
    <lineage>
        <taxon>Bacteria</taxon>
        <taxon>Pseudomonadati</taxon>
        <taxon>Gemmatimonadota</taxon>
        <taxon>Gemmatimonadia</taxon>
        <taxon>Gemmatimonadales</taxon>
        <taxon>Gemmatimonadaceae</taxon>
        <taxon>Roseisolibacter</taxon>
    </lineage>
</organism>
<keyword evidence="7" id="KW-1185">Reference proteome</keyword>
<dbReference type="InterPro" id="IPR036116">
    <property type="entry name" value="FN3_sf"/>
</dbReference>
<keyword evidence="3" id="KW-0645">Protease</keyword>
<keyword evidence="2" id="KW-0964">Secreted</keyword>
<dbReference type="SUPFAM" id="SSF53187">
    <property type="entry name" value="Zn-dependent exopeptidases"/>
    <property type="match status" value="1"/>
</dbReference>
<evidence type="ECO:0000256" key="1">
    <source>
        <dbReference type="ARBA" id="ARBA00004613"/>
    </source>
</evidence>
<dbReference type="CDD" id="cd00063">
    <property type="entry name" value="FN3"/>
    <property type="match status" value="1"/>
</dbReference>
<dbReference type="AlphaFoldDB" id="A0AA37Q2H3"/>
<evidence type="ECO:0000313" key="6">
    <source>
        <dbReference type="EMBL" id="GLC25179.1"/>
    </source>
</evidence>
<dbReference type="RefSeq" id="WP_284349621.1">
    <property type="nucleotide sequence ID" value="NZ_BRXS01000002.1"/>
</dbReference>
<dbReference type="InterPro" id="IPR007484">
    <property type="entry name" value="Peptidase_M28"/>
</dbReference>
<keyword evidence="4" id="KW-0732">Signal</keyword>
<dbReference type="PROSITE" id="PS50853">
    <property type="entry name" value="FN3"/>
    <property type="match status" value="1"/>
</dbReference>
<keyword evidence="3" id="KW-0378">Hydrolase</keyword>
<name>A0AA37Q2H3_9BACT</name>
<evidence type="ECO:0000256" key="3">
    <source>
        <dbReference type="ARBA" id="ARBA00023049"/>
    </source>
</evidence>
<feature type="domain" description="Fibronectin type-III" evidence="5">
    <location>
        <begin position="364"/>
        <end position="450"/>
    </location>
</feature>
<dbReference type="PANTHER" id="PTHR12147">
    <property type="entry name" value="METALLOPEPTIDASE M28 FAMILY MEMBER"/>
    <property type="match status" value="1"/>
</dbReference>
<evidence type="ECO:0000313" key="7">
    <source>
        <dbReference type="Proteomes" id="UP001161325"/>
    </source>
</evidence>
<protein>
    <submittedName>
        <fullName evidence="6">Peptidase M28</fullName>
    </submittedName>
</protein>
<dbReference type="SUPFAM" id="SSF49265">
    <property type="entry name" value="Fibronectin type III"/>
    <property type="match status" value="1"/>
</dbReference>
<dbReference type="GO" id="GO:0008235">
    <property type="term" value="F:metalloexopeptidase activity"/>
    <property type="evidence" value="ECO:0007669"/>
    <property type="project" value="InterPro"/>
</dbReference>
<dbReference type="GO" id="GO:0006508">
    <property type="term" value="P:proteolysis"/>
    <property type="evidence" value="ECO:0007669"/>
    <property type="project" value="InterPro"/>
</dbReference>
<accession>A0AA37Q2H3</accession>
<dbReference type="PANTHER" id="PTHR12147:SF26">
    <property type="entry name" value="PEPTIDASE M28 DOMAIN-CONTAINING PROTEIN"/>
    <property type="match status" value="1"/>
</dbReference>